<gene>
    <name evidence="7" type="ORF">M6B38_277975</name>
</gene>
<evidence type="ECO:0000313" key="8">
    <source>
        <dbReference type="Proteomes" id="UP001140949"/>
    </source>
</evidence>
<dbReference type="PANTHER" id="PTHR10502:SF207">
    <property type="entry name" value="OS09G0368850 PROTEIN"/>
    <property type="match status" value="1"/>
</dbReference>
<dbReference type="PRINTS" id="PR01814">
    <property type="entry name" value="ANNEXINPLANT"/>
</dbReference>
<keyword evidence="2" id="KW-0677">Repeat</keyword>
<sequence length="325" mass="36823">METKVQLARKYGADCFHLHSYFSGTDHVGDPSKVIATVSHRNTEELKLVRQAYCALYNQDILHLLSQKNNLFARVVYLRVSEPHERDAEIVRGALFGSSLDLDTLTEVICTRPSAGLRIVREAYRSRYVSDLDEDVSFKINGSSLKEVLLAVLKSCRYAGARVEAGMAMCDAKTLYEAIESGKHVDQRSIVSILGQRSTDQMKAILCSYRELYGHDFLKFLKKDKCGAFGKQLRVVVRCIQSPEKQLAKRLRRALMNSDAREALIRIVVTRSEIDIERINGAFTAKSRWSLDGVIRNEFNNNSTSHTERDYNLVGDVLVALLKHY</sequence>
<protein>
    <submittedName>
        <fullName evidence="7">Annexin D7-like</fullName>
    </submittedName>
</protein>
<dbReference type="InterPro" id="IPR037104">
    <property type="entry name" value="Annexin_sf"/>
</dbReference>
<reference evidence="7" key="2">
    <citation type="submission" date="2023-04" db="EMBL/GenBank/DDBJ databases">
        <authorList>
            <person name="Bruccoleri R.E."/>
            <person name="Oakeley E.J."/>
            <person name="Faust A.-M."/>
            <person name="Dessus-Babus S."/>
            <person name="Altorfer M."/>
            <person name="Burckhardt D."/>
            <person name="Oertli M."/>
            <person name="Naumann U."/>
            <person name="Petersen F."/>
            <person name="Wong J."/>
        </authorList>
    </citation>
    <scope>NUCLEOTIDE SEQUENCE</scope>
    <source>
        <strain evidence="7">GSM-AAB239-AS_SAM_17_03QT</strain>
        <tissue evidence="7">Leaf</tissue>
    </source>
</reference>
<dbReference type="PROSITE" id="PS51897">
    <property type="entry name" value="ANNEXIN_2"/>
    <property type="match status" value="2"/>
</dbReference>
<feature type="binding site" evidence="6">
    <location>
        <position position="22"/>
    </location>
    <ligand>
        <name>Ca(2+)</name>
        <dbReference type="ChEBI" id="CHEBI:29108"/>
        <label>1</label>
    </ligand>
</feature>
<dbReference type="GO" id="GO:0005509">
    <property type="term" value="F:calcium ion binding"/>
    <property type="evidence" value="ECO:0007669"/>
    <property type="project" value="InterPro"/>
</dbReference>
<dbReference type="Proteomes" id="UP001140949">
    <property type="component" value="Unassembled WGS sequence"/>
</dbReference>
<evidence type="ECO:0000256" key="4">
    <source>
        <dbReference type="ARBA" id="ARBA00023216"/>
    </source>
</evidence>
<dbReference type="InterPro" id="IPR018502">
    <property type="entry name" value="Annexin_repeat"/>
</dbReference>
<evidence type="ECO:0000256" key="1">
    <source>
        <dbReference type="ARBA" id="ARBA00022723"/>
    </source>
</evidence>
<dbReference type="PANTHER" id="PTHR10502">
    <property type="entry name" value="ANNEXIN"/>
    <property type="match status" value="1"/>
</dbReference>
<dbReference type="GO" id="GO:0009651">
    <property type="term" value="P:response to salt stress"/>
    <property type="evidence" value="ECO:0007669"/>
    <property type="project" value="TreeGrafter"/>
</dbReference>
<accession>A0AAX6I3N2</accession>
<keyword evidence="1 6" id="KW-0479">Metal-binding</keyword>
<dbReference type="GO" id="GO:0005544">
    <property type="term" value="F:calcium-dependent phospholipid binding"/>
    <property type="evidence" value="ECO:0007669"/>
    <property type="project" value="UniProtKB-KW"/>
</dbReference>
<dbReference type="SUPFAM" id="SSF47874">
    <property type="entry name" value="Annexin"/>
    <property type="match status" value="1"/>
</dbReference>
<dbReference type="GO" id="GO:0009409">
    <property type="term" value="P:response to cold"/>
    <property type="evidence" value="ECO:0007669"/>
    <property type="project" value="TreeGrafter"/>
</dbReference>
<dbReference type="GO" id="GO:0009414">
    <property type="term" value="P:response to water deprivation"/>
    <property type="evidence" value="ECO:0007669"/>
    <property type="project" value="TreeGrafter"/>
</dbReference>
<keyword evidence="5" id="KW-0111">Calcium/phospholipid-binding</keyword>
<dbReference type="GO" id="GO:0005737">
    <property type="term" value="C:cytoplasm"/>
    <property type="evidence" value="ECO:0007669"/>
    <property type="project" value="TreeGrafter"/>
</dbReference>
<dbReference type="GO" id="GO:0005886">
    <property type="term" value="C:plasma membrane"/>
    <property type="evidence" value="ECO:0007669"/>
    <property type="project" value="TreeGrafter"/>
</dbReference>
<dbReference type="PRINTS" id="PR00196">
    <property type="entry name" value="ANNEXIN"/>
</dbReference>
<evidence type="ECO:0000256" key="2">
    <source>
        <dbReference type="ARBA" id="ARBA00022737"/>
    </source>
</evidence>
<dbReference type="AlphaFoldDB" id="A0AAX6I3N2"/>
<dbReference type="GO" id="GO:0001786">
    <property type="term" value="F:phosphatidylserine binding"/>
    <property type="evidence" value="ECO:0007669"/>
    <property type="project" value="TreeGrafter"/>
</dbReference>
<comment type="caution">
    <text evidence="7">The sequence shown here is derived from an EMBL/GenBank/DDBJ whole genome shotgun (WGS) entry which is preliminary data.</text>
</comment>
<evidence type="ECO:0000256" key="6">
    <source>
        <dbReference type="PIRSR" id="PIRSR609118-1"/>
    </source>
</evidence>
<dbReference type="SMART" id="SM00335">
    <property type="entry name" value="ANX"/>
    <property type="match status" value="3"/>
</dbReference>
<feature type="binding site" evidence="6">
    <location>
        <position position="24"/>
    </location>
    <ligand>
        <name>Ca(2+)</name>
        <dbReference type="ChEBI" id="CHEBI:29108"/>
        <label>1</label>
    </ligand>
</feature>
<dbReference type="Gene3D" id="1.10.220.10">
    <property type="entry name" value="Annexin"/>
    <property type="match status" value="3"/>
</dbReference>
<dbReference type="GO" id="GO:0009408">
    <property type="term" value="P:response to heat"/>
    <property type="evidence" value="ECO:0007669"/>
    <property type="project" value="TreeGrafter"/>
</dbReference>
<proteinExistence type="predicted"/>
<keyword evidence="3 6" id="KW-0106">Calcium</keyword>
<name>A0AAX6I3N2_IRIPA</name>
<organism evidence="7 8">
    <name type="scientific">Iris pallida</name>
    <name type="common">Sweet iris</name>
    <dbReference type="NCBI Taxonomy" id="29817"/>
    <lineage>
        <taxon>Eukaryota</taxon>
        <taxon>Viridiplantae</taxon>
        <taxon>Streptophyta</taxon>
        <taxon>Embryophyta</taxon>
        <taxon>Tracheophyta</taxon>
        <taxon>Spermatophyta</taxon>
        <taxon>Magnoliopsida</taxon>
        <taxon>Liliopsida</taxon>
        <taxon>Asparagales</taxon>
        <taxon>Iridaceae</taxon>
        <taxon>Iridoideae</taxon>
        <taxon>Irideae</taxon>
        <taxon>Iris</taxon>
    </lineage>
</organism>
<evidence type="ECO:0000313" key="7">
    <source>
        <dbReference type="EMBL" id="KAJ6847424.1"/>
    </source>
</evidence>
<dbReference type="InterPro" id="IPR001464">
    <property type="entry name" value="Annexin"/>
</dbReference>
<keyword evidence="8" id="KW-1185">Reference proteome</keyword>
<reference evidence="7" key="1">
    <citation type="journal article" date="2023" name="GigaByte">
        <title>Genome assembly of the bearded iris, Iris pallida Lam.</title>
        <authorList>
            <person name="Bruccoleri R.E."/>
            <person name="Oakeley E.J."/>
            <person name="Faust A.M.E."/>
            <person name="Altorfer M."/>
            <person name="Dessus-Babus S."/>
            <person name="Burckhardt D."/>
            <person name="Oertli M."/>
            <person name="Naumann U."/>
            <person name="Petersen F."/>
            <person name="Wong J."/>
        </authorList>
    </citation>
    <scope>NUCLEOTIDE SEQUENCE</scope>
    <source>
        <strain evidence="7">GSM-AAB239-AS_SAM_17_03QT</strain>
    </source>
</reference>
<dbReference type="InterPro" id="IPR009118">
    <property type="entry name" value="AnnexinD_plant"/>
</dbReference>
<keyword evidence="4" id="KW-0041">Annexin</keyword>
<evidence type="ECO:0000256" key="5">
    <source>
        <dbReference type="ARBA" id="ARBA00023302"/>
    </source>
</evidence>
<evidence type="ECO:0000256" key="3">
    <source>
        <dbReference type="ARBA" id="ARBA00022837"/>
    </source>
</evidence>
<dbReference type="EMBL" id="JANAVB010005399">
    <property type="protein sequence ID" value="KAJ6847424.1"/>
    <property type="molecule type" value="Genomic_DNA"/>
</dbReference>
<dbReference type="Pfam" id="PF00191">
    <property type="entry name" value="Annexin"/>
    <property type="match status" value="3"/>
</dbReference>
<feature type="binding site" evidence="6">
    <location>
        <position position="298"/>
    </location>
    <ligand>
        <name>Ca(2+)</name>
        <dbReference type="ChEBI" id="CHEBI:29108"/>
        <label>3</label>
    </ligand>
</feature>